<comment type="caution">
    <text evidence="4">The sequence shown here is derived from an EMBL/GenBank/DDBJ whole genome shotgun (WGS) entry which is preliminary data.</text>
</comment>
<proteinExistence type="predicted"/>
<organism evidence="4 5">
    <name type="scientific">Flavobacterium kayseriense</name>
    <dbReference type="NCBI Taxonomy" id="2764714"/>
    <lineage>
        <taxon>Bacteria</taxon>
        <taxon>Pseudomonadati</taxon>
        <taxon>Bacteroidota</taxon>
        <taxon>Flavobacteriia</taxon>
        <taxon>Flavobacteriales</taxon>
        <taxon>Flavobacteriaceae</taxon>
        <taxon>Flavobacterium</taxon>
    </lineage>
</organism>
<dbReference type="Pfam" id="PF02470">
    <property type="entry name" value="MlaD"/>
    <property type="match status" value="1"/>
</dbReference>
<evidence type="ECO:0000313" key="4">
    <source>
        <dbReference type="EMBL" id="MBC5842786.1"/>
    </source>
</evidence>
<gene>
    <name evidence="4" type="ORF">H8R23_15335</name>
</gene>
<evidence type="ECO:0000313" key="5">
    <source>
        <dbReference type="Proteomes" id="UP000629963"/>
    </source>
</evidence>
<evidence type="ECO:0000259" key="3">
    <source>
        <dbReference type="Pfam" id="PF02470"/>
    </source>
</evidence>
<dbReference type="InterPro" id="IPR003399">
    <property type="entry name" value="Mce/MlaD"/>
</dbReference>
<reference evidence="4 5" key="1">
    <citation type="submission" date="2020-08" db="EMBL/GenBank/DDBJ databases">
        <title>Description of novel Flavobacterium F-380 isolate.</title>
        <authorList>
            <person name="Saticioglu I.B."/>
            <person name="Duman M."/>
            <person name="Altun S."/>
        </authorList>
    </citation>
    <scope>NUCLEOTIDE SEQUENCE [LARGE SCALE GENOMIC DNA]</scope>
    <source>
        <strain evidence="4 5">F-380</strain>
    </source>
</reference>
<dbReference type="PANTHER" id="PTHR33371">
    <property type="entry name" value="INTERMEMBRANE PHOSPHOLIPID TRANSPORT SYSTEM BINDING PROTEIN MLAD-RELATED"/>
    <property type="match status" value="1"/>
</dbReference>
<keyword evidence="2" id="KW-0472">Membrane</keyword>
<name>A0ABR7JB87_9FLAO</name>
<sequence length="245" mass="27259">MIKQSTHIWKLGMFVIGAIVVFAATIFFIGKQKNLFGSTFRIHAYFKNVSGLSVGNNIRFSGINIGTVDEIQLVSDSTVVVSMTIEKEVQKFIKIDAKASIGSDGLMGDKVLTISPGTHSQKMISENGRIGSVAAIEMDDIMRSAQVTMENASVITQELAQFTYDMNNGKGTISRLMTDEKMANSLDKTMTNLQKSTKGLNENMEAAKHNFLLRGYFKKKEKEEQKKKEELEKAKQEANESKKNK</sequence>
<keyword evidence="2" id="KW-0812">Transmembrane</keyword>
<protein>
    <submittedName>
        <fullName evidence="4">MCE family protein</fullName>
    </submittedName>
</protein>
<dbReference type="PANTHER" id="PTHR33371:SF4">
    <property type="entry name" value="INTERMEMBRANE PHOSPHOLIPID TRANSPORT SYSTEM BINDING PROTEIN MLAD"/>
    <property type="match status" value="1"/>
</dbReference>
<feature type="region of interest" description="Disordered" evidence="1">
    <location>
        <begin position="222"/>
        <end position="245"/>
    </location>
</feature>
<feature type="transmembrane region" description="Helical" evidence="2">
    <location>
        <begin position="12"/>
        <end position="30"/>
    </location>
</feature>
<keyword evidence="2" id="KW-1133">Transmembrane helix</keyword>
<evidence type="ECO:0000256" key="2">
    <source>
        <dbReference type="SAM" id="Phobius"/>
    </source>
</evidence>
<accession>A0ABR7JB87</accession>
<keyword evidence="5" id="KW-1185">Reference proteome</keyword>
<dbReference type="Proteomes" id="UP000629963">
    <property type="component" value="Unassembled WGS sequence"/>
</dbReference>
<dbReference type="RefSeq" id="WP_187011281.1">
    <property type="nucleotide sequence ID" value="NZ_JACRUI010000006.1"/>
</dbReference>
<dbReference type="InterPro" id="IPR052336">
    <property type="entry name" value="MlaD_Phospholipid_Transporter"/>
</dbReference>
<dbReference type="EMBL" id="JACRUJ010000006">
    <property type="protein sequence ID" value="MBC5842786.1"/>
    <property type="molecule type" value="Genomic_DNA"/>
</dbReference>
<feature type="domain" description="Mce/MlaD" evidence="3">
    <location>
        <begin position="40"/>
        <end position="117"/>
    </location>
</feature>
<evidence type="ECO:0000256" key="1">
    <source>
        <dbReference type="SAM" id="MobiDB-lite"/>
    </source>
</evidence>